<gene>
    <name evidence="1" type="ORF">BAE44_0022725</name>
</gene>
<dbReference type="EMBL" id="LWDX02063546">
    <property type="protein sequence ID" value="OEL16253.1"/>
    <property type="molecule type" value="Genomic_DNA"/>
</dbReference>
<dbReference type="OrthoDB" id="666248at2759"/>
<proteinExistence type="predicted"/>
<evidence type="ECO:0000313" key="2">
    <source>
        <dbReference type="Proteomes" id="UP000095767"/>
    </source>
</evidence>
<accession>A0A1E5UTQ6</accession>
<evidence type="ECO:0000313" key="1">
    <source>
        <dbReference type="EMBL" id="OEL16253.1"/>
    </source>
</evidence>
<organism evidence="1 2">
    <name type="scientific">Dichanthelium oligosanthes</name>
    <dbReference type="NCBI Taxonomy" id="888268"/>
    <lineage>
        <taxon>Eukaryota</taxon>
        <taxon>Viridiplantae</taxon>
        <taxon>Streptophyta</taxon>
        <taxon>Embryophyta</taxon>
        <taxon>Tracheophyta</taxon>
        <taxon>Spermatophyta</taxon>
        <taxon>Magnoliopsida</taxon>
        <taxon>Liliopsida</taxon>
        <taxon>Poales</taxon>
        <taxon>Poaceae</taxon>
        <taxon>PACMAD clade</taxon>
        <taxon>Panicoideae</taxon>
        <taxon>Panicodae</taxon>
        <taxon>Paniceae</taxon>
        <taxon>Dichantheliinae</taxon>
        <taxon>Dichanthelium</taxon>
    </lineage>
</organism>
<protein>
    <submittedName>
        <fullName evidence="1">Uncharacterized protein</fullName>
    </submittedName>
</protein>
<name>A0A1E5UTQ6_9POAL</name>
<dbReference type="Proteomes" id="UP000095767">
    <property type="component" value="Unassembled WGS sequence"/>
</dbReference>
<sequence length="106" mass="11648">MDLDDDAPPLAVPNYATLPTDVLAHSSRHPHAVVLHHRSHEVHVVDLHGRIVKRVPIGHPGERLRTTHGDLLCVSHGWGLAYVLNLATGAVVGDIAFEHGRKVRIY</sequence>
<comment type="caution">
    <text evidence="1">The sequence shown here is derived from an EMBL/GenBank/DDBJ whole genome shotgun (WGS) entry which is preliminary data.</text>
</comment>
<keyword evidence="2" id="KW-1185">Reference proteome</keyword>
<reference evidence="1 2" key="1">
    <citation type="submission" date="2016-09" db="EMBL/GenBank/DDBJ databases">
        <title>The draft genome of Dichanthelium oligosanthes: A C3 panicoid grass species.</title>
        <authorList>
            <person name="Studer A.J."/>
            <person name="Schnable J.C."/>
            <person name="Brutnell T.P."/>
        </authorList>
    </citation>
    <scope>NUCLEOTIDE SEQUENCE [LARGE SCALE GENOMIC DNA]</scope>
    <source>
        <strain evidence="2">cv. Kellogg 1175</strain>
        <tissue evidence="1">Leaf</tissue>
    </source>
</reference>
<dbReference type="AlphaFoldDB" id="A0A1E5UTQ6"/>